<evidence type="ECO:0000256" key="7">
    <source>
        <dbReference type="PROSITE-ProRule" id="PRU10100"/>
    </source>
</evidence>
<dbReference type="Pfam" id="PF00710">
    <property type="entry name" value="Asparaginase"/>
    <property type="match status" value="1"/>
</dbReference>
<dbReference type="InterPro" id="IPR006034">
    <property type="entry name" value="Asparaginase/glutaminase-like"/>
</dbReference>
<evidence type="ECO:0000256" key="1">
    <source>
        <dbReference type="ARBA" id="ARBA00010518"/>
    </source>
</evidence>
<dbReference type="InterPro" id="IPR027475">
    <property type="entry name" value="Asparaginase/glutaminase_AS2"/>
</dbReference>
<dbReference type="RefSeq" id="WP_110312780.1">
    <property type="nucleotide sequence ID" value="NZ_QICL01000058.1"/>
</dbReference>
<evidence type="ECO:0000313" key="10">
    <source>
        <dbReference type="EMBL" id="PXV57121.1"/>
    </source>
</evidence>
<keyword evidence="11" id="KW-1185">Reference proteome</keyword>
<proteinExistence type="inferred from homology"/>
<feature type="domain" description="L-asparaginase N-terminal" evidence="8">
    <location>
        <begin position="7"/>
        <end position="200"/>
    </location>
</feature>
<gene>
    <name evidence="10" type="ORF">CLV62_1589</name>
</gene>
<keyword evidence="3" id="KW-0378">Hydrolase</keyword>
<reference evidence="10 11" key="1">
    <citation type="submission" date="2018-03" db="EMBL/GenBank/DDBJ databases">
        <title>Genomic Encyclopedia of Archaeal and Bacterial Type Strains, Phase II (KMG-II): from individual species to whole genera.</title>
        <authorList>
            <person name="Goeker M."/>
        </authorList>
    </citation>
    <scope>NUCLEOTIDE SEQUENCE [LARGE SCALE GENOMIC DNA]</scope>
    <source>
        <strain evidence="10 11">DSM 100214</strain>
    </source>
</reference>
<evidence type="ECO:0000259" key="9">
    <source>
        <dbReference type="Pfam" id="PF17763"/>
    </source>
</evidence>
<dbReference type="OrthoDB" id="9788068at2"/>
<dbReference type="NCBIfam" id="TIGR00519">
    <property type="entry name" value="asnASE_I"/>
    <property type="match status" value="1"/>
</dbReference>
<evidence type="ECO:0000256" key="2">
    <source>
        <dbReference type="ARBA" id="ARBA00012920"/>
    </source>
</evidence>
<dbReference type="EC" id="3.5.1.1" evidence="2"/>
<evidence type="ECO:0000256" key="5">
    <source>
        <dbReference type="PIRSR" id="PIRSR001220-2"/>
    </source>
</evidence>
<dbReference type="InterPro" id="IPR040919">
    <property type="entry name" value="Asparaginase_C"/>
</dbReference>
<dbReference type="PANTHER" id="PTHR11707">
    <property type="entry name" value="L-ASPARAGINASE"/>
    <property type="match status" value="1"/>
</dbReference>
<evidence type="ECO:0000313" key="11">
    <source>
        <dbReference type="Proteomes" id="UP000247973"/>
    </source>
</evidence>
<evidence type="ECO:0000259" key="8">
    <source>
        <dbReference type="Pfam" id="PF00710"/>
    </source>
</evidence>
<dbReference type="PIRSF" id="PIRSF001220">
    <property type="entry name" value="L-ASNase_gatD"/>
    <property type="match status" value="1"/>
</dbReference>
<feature type="active site" description="O-isoaspartyl threonine intermediate" evidence="4">
    <location>
        <position position="16"/>
    </location>
</feature>
<dbReference type="SMART" id="SM00870">
    <property type="entry name" value="Asparaginase"/>
    <property type="match status" value="1"/>
</dbReference>
<feature type="domain" description="Asparaginase/glutaminase C-terminal" evidence="9">
    <location>
        <begin position="219"/>
        <end position="331"/>
    </location>
</feature>
<dbReference type="GO" id="GO:0004067">
    <property type="term" value="F:asparaginase activity"/>
    <property type="evidence" value="ECO:0007669"/>
    <property type="project" value="UniProtKB-UniRule"/>
</dbReference>
<dbReference type="InterPro" id="IPR027473">
    <property type="entry name" value="L-asparaginase_C"/>
</dbReference>
<dbReference type="Gene3D" id="3.40.50.40">
    <property type="match status" value="1"/>
</dbReference>
<organism evidence="10 11">
    <name type="scientific">Dysgonomonas alginatilytica</name>
    <dbReference type="NCBI Taxonomy" id="1605892"/>
    <lineage>
        <taxon>Bacteria</taxon>
        <taxon>Pseudomonadati</taxon>
        <taxon>Bacteroidota</taxon>
        <taxon>Bacteroidia</taxon>
        <taxon>Bacteroidales</taxon>
        <taxon>Dysgonomonadaceae</taxon>
        <taxon>Dysgonomonas</taxon>
    </lineage>
</organism>
<dbReference type="GO" id="GO:0009066">
    <property type="term" value="P:aspartate family amino acid metabolic process"/>
    <property type="evidence" value="ECO:0007669"/>
    <property type="project" value="UniProtKB-ARBA"/>
</dbReference>
<dbReference type="PROSITE" id="PS00144">
    <property type="entry name" value="ASN_GLN_ASE_1"/>
    <property type="match status" value="1"/>
</dbReference>
<dbReference type="SUPFAM" id="SSF53774">
    <property type="entry name" value="Glutaminase/Asparaginase"/>
    <property type="match status" value="1"/>
</dbReference>
<dbReference type="Proteomes" id="UP000247973">
    <property type="component" value="Unassembled WGS sequence"/>
</dbReference>
<feature type="binding site" evidence="5">
    <location>
        <position position="61"/>
    </location>
    <ligand>
        <name>substrate</name>
    </ligand>
</feature>
<dbReference type="InterPro" id="IPR036152">
    <property type="entry name" value="Asp/glu_Ase-like_sf"/>
</dbReference>
<name>A0A2V3PI19_9BACT</name>
<evidence type="ECO:0000256" key="6">
    <source>
        <dbReference type="PROSITE-ProRule" id="PRU10099"/>
    </source>
</evidence>
<sequence length="351" mass="39510">MIDTNANILLIYTGGTIGMVENNVTGVLEVFDFAHLTSHMPELQKFKYHINTIVFEPAIDSSDVCPSHWRKLVRIIEDNYAEHDGFVILHGTDTMAYTASALSFMIQNLQKPIVLTGAQLPIGKLRTDAKENLITAMEIAADKDSIGYPVVPEVCIFFQTNLIRGNRSTKINADNFNAFKSYNYPGLGKSGIHIRYDRDKILNPDYEKKVIFHYLMDTNIVILKMFPGITKEVVHAILNTQGVRAVVLETYGSGNAPRYDWFIEALLDAVKRGIIIVNITQCEMGCVEMQRYETGHELLKAGVVSGYDATVEATVTKLMHLLGHKYSREEIIVRMRVPLAGELTRPDERQI</sequence>
<dbReference type="InterPro" id="IPR006033">
    <property type="entry name" value="AsnA_fam"/>
</dbReference>
<evidence type="ECO:0000256" key="3">
    <source>
        <dbReference type="ARBA" id="ARBA00022801"/>
    </source>
</evidence>
<protein>
    <recommendedName>
        <fullName evidence="2">asparaginase</fullName>
        <ecNumber evidence="2">3.5.1.1</ecNumber>
    </recommendedName>
</protein>
<dbReference type="Pfam" id="PF17763">
    <property type="entry name" value="Asparaginase_C"/>
    <property type="match status" value="1"/>
</dbReference>
<dbReference type="FunFam" id="3.40.50.40:FF:000001">
    <property type="entry name" value="L-asparaginase 1"/>
    <property type="match status" value="1"/>
</dbReference>
<comment type="caution">
    <text evidence="10">The sequence shown here is derived from an EMBL/GenBank/DDBJ whole genome shotgun (WGS) entry which is preliminary data.</text>
</comment>
<dbReference type="EMBL" id="QICL01000058">
    <property type="protein sequence ID" value="PXV57121.1"/>
    <property type="molecule type" value="Genomic_DNA"/>
</dbReference>
<dbReference type="PROSITE" id="PS00917">
    <property type="entry name" value="ASN_GLN_ASE_2"/>
    <property type="match status" value="1"/>
</dbReference>
<feature type="binding site" evidence="5">
    <location>
        <begin position="92"/>
        <end position="93"/>
    </location>
    <ligand>
        <name>substrate</name>
    </ligand>
</feature>
<dbReference type="Gene3D" id="3.40.50.1170">
    <property type="entry name" value="L-asparaginase, N-terminal domain"/>
    <property type="match status" value="1"/>
</dbReference>
<feature type="active site" evidence="7">
    <location>
        <position position="92"/>
    </location>
</feature>
<dbReference type="PROSITE" id="PS51732">
    <property type="entry name" value="ASN_GLN_ASE_3"/>
    <property type="match status" value="1"/>
</dbReference>
<feature type="active site" evidence="6">
    <location>
        <position position="16"/>
    </location>
</feature>
<dbReference type="PRINTS" id="PR00139">
    <property type="entry name" value="ASNGLNASE"/>
</dbReference>
<accession>A0A2V3PI19</accession>
<dbReference type="InterPro" id="IPR027474">
    <property type="entry name" value="L-asparaginase_N"/>
</dbReference>
<dbReference type="CDD" id="cd08963">
    <property type="entry name" value="L-asparaginase_I"/>
    <property type="match status" value="1"/>
</dbReference>
<dbReference type="InterPro" id="IPR020827">
    <property type="entry name" value="Asparaginase/glutaminase_AS1"/>
</dbReference>
<comment type="similarity">
    <text evidence="1">Belongs to the asparaginase 1 family.</text>
</comment>
<dbReference type="InterPro" id="IPR037152">
    <property type="entry name" value="L-asparaginase_N_sf"/>
</dbReference>
<dbReference type="InterPro" id="IPR041725">
    <property type="entry name" value="L-asparaginase_I"/>
</dbReference>
<dbReference type="AlphaFoldDB" id="A0A2V3PI19"/>
<dbReference type="FunFam" id="3.40.50.1170:FF:000004">
    <property type="entry name" value="L-asparaginase, type I"/>
    <property type="match status" value="1"/>
</dbReference>
<dbReference type="SFLD" id="SFLDS00057">
    <property type="entry name" value="Glutaminase/Asparaginase"/>
    <property type="match status" value="1"/>
</dbReference>
<evidence type="ECO:0000256" key="4">
    <source>
        <dbReference type="PIRSR" id="PIRSR001220-1"/>
    </source>
</evidence>
<dbReference type="PIRSF" id="PIRSF500176">
    <property type="entry name" value="L_ASNase"/>
    <property type="match status" value="1"/>
</dbReference>
<dbReference type="PANTHER" id="PTHR11707:SF28">
    <property type="entry name" value="60 KDA LYSOPHOSPHOLIPASE"/>
    <property type="match status" value="1"/>
</dbReference>